<keyword evidence="1" id="KW-1133">Transmembrane helix</keyword>
<keyword evidence="3" id="KW-1185">Reference proteome</keyword>
<name>A0ABQ9H5C8_9NEOP</name>
<organism evidence="2 3">
    <name type="scientific">Dryococelus australis</name>
    <dbReference type="NCBI Taxonomy" id="614101"/>
    <lineage>
        <taxon>Eukaryota</taxon>
        <taxon>Metazoa</taxon>
        <taxon>Ecdysozoa</taxon>
        <taxon>Arthropoda</taxon>
        <taxon>Hexapoda</taxon>
        <taxon>Insecta</taxon>
        <taxon>Pterygota</taxon>
        <taxon>Neoptera</taxon>
        <taxon>Polyneoptera</taxon>
        <taxon>Phasmatodea</taxon>
        <taxon>Verophasmatodea</taxon>
        <taxon>Anareolatae</taxon>
        <taxon>Phasmatidae</taxon>
        <taxon>Eurycanthinae</taxon>
        <taxon>Dryococelus</taxon>
    </lineage>
</organism>
<reference evidence="2 3" key="1">
    <citation type="submission" date="2023-02" db="EMBL/GenBank/DDBJ databases">
        <title>LHISI_Scaffold_Assembly.</title>
        <authorList>
            <person name="Stuart O.P."/>
            <person name="Cleave R."/>
            <person name="Magrath M.J.L."/>
            <person name="Mikheyev A.S."/>
        </authorList>
    </citation>
    <scope>NUCLEOTIDE SEQUENCE [LARGE SCALE GENOMIC DNA]</scope>
    <source>
        <strain evidence="2">Daus_M_001</strain>
        <tissue evidence="2">Leg muscle</tissue>
    </source>
</reference>
<dbReference type="Proteomes" id="UP001159363">
    <property type="component" value="Chromosome 6"/>
</dbReference>
<gene>
    <name evidence="2" type="ORF">PR048_020104</name>
</gene>
<dbReference type="EMBL" id="JARBHB010000007">
    <property type="protein sequence ID" value="KAJ8879496.1"/>
    <property type="molecule type" value="Genomic_DNA"/>
</dbReference>
<protein>
    <submittedName>
        <fullName evidence="2">Uncharacterized protein</fullName>
    </submittedName>
</protein>
<proteinExistence type="predicted"/>
<evidence type="ECO:0000313" key="2">
    <source>
        <dbReference type="EMBL" id="KAJ8879496.1"/>
    </source>
</evidence>
<comment type="caution">
    <text evidence="2">The sequence shown here is derived from an EMBL/GenBank/DDBJ whole genome shotgun (WGS) entry which is preliminary data.</text>
</comment>
<keyword evidence="1" id="KW-0812">Transmembrane</keyword>
<feature type="transmembrane region" description="Helical" evidence="1">
    <location>
        <begin position="38"/>
        <end position="58"/>
    </location>
</feature>
<keyword evidence="1" id="KW-0472">Membrane</keyword>
<sequence length="116" mass="12955">MLCVAETPRSLLNLNSMLVFDGFTEDVKKELKCYKSDIVIILVAMAFQLPTPQISFITSCWVCATLSAMASSMIQWVFLICCILTVMDGSHNHLIGKLETEHGSLQTDSENDDDDY</sequence>
<evidence type="ECO:0000313" key="3">
    <source>
        <dbReference type="Proteomes" id="UP001159363"/>
    </source>
</evidence>
<feature type="transmembrane region" description="Helical" evidence="1">
    <location>
        <begin position="64"/>
        <end position="87"/>
    </location>
</feature>
<accession>A0ABQ9H5C8</accession>
<evidence type="ECO:0000256" key="1">
    <source>
        <dbReference type="SAM" id="Phobius"/>
    </source>
</evidence>